<evidence type="ECO:0000313" key="8">
    <source>
        <dbReference type="EMBL" id="CAH1773008.1"/>
    </source>
</evidence>
<dbReference type="SMART" id="SM00833">
    <property type="entry name" value="CobW_C"/>
    <property type="match status" value="1"/>
</dbReference>
<dbReference type="InterPro" id="IPR027417">
    <property type="entry name" value="P-loop_NTPase"/>
</dbReference>
<organism evidence="8 9">
    <name type="scientific">Owenia fusiformis</name>
    <name type="common">Polychaete worm</name>
    <dbReference type="NCBI Taxonomy" id="6347"/>
    <lineage>
        <taxon>Eukaryota</taxon>
        <taxon>Metazoa</taxon>
        <taxon>Spiralia</taxon>
        <taxon>Lophotrochozoa</taxon>
        <taxon>Annelida</taxon>
        <taxon>Polychaeta</taxon>
        <taxon>Sedentaria</taxon>
        <taxon>Canalipalpata</taxon>
        <taxon>Sabellida</taxon>
        <taxon>Oweniida</taxon>
        <taxon>Oweniidae</taxon>
        <taxon>Owenia</taxon>
    </lineage>
</organism>
<dbReference type="GO" id="GO:0005737">
    <property type="term" value="C:cytoplasm"/>
    <property type="evidence" value="ECO:0007669"/>
    <property type="project" value="TreeGrafter"/>
</dbReference>
<sequence>MDIESSDDEVPDLVPASTVVEEEGEIPNSKKVPVTIITGFLGAGKTTLLNYILTEQHGKKIAVILNEFGEGTSMEKSMSVGQEGELFEEWLELRNGCLCCSVKDNGVQAIENLMKKKGKFDYILLETTGLADPGPIASMFWIDEELCSDLFLDGIVTVVDAKYCLQHLEKTTEPGSINEAVKQVALADVIIVNKLDIVTVEEKETLIHAVSGINSASAIIETTKSRVDLGAILDLNAYTGDSVLNGTVDERRNRFVDTGTHNVDKKMSTVTLEISGELDPKKLDVFFQNLLWEKVYEDSKGSLMLILRMKGVLNIVDSSKRVLLQGVHELYDQQPTTEWEPEESRTNTVVFIGKNLERGVLLDGLEGCLAQH</sequence>
<protein>
    <submittedName>
        <fullName evidence="8">Uncharacterized protein</fullName>
    </submittedName>
</protein>
<keyword evidence="3" id="KW-0862">Zinc</keyword>
<dbReference type="Gene3D" id="3.40.50.300">
    <property type="entry name" value="P-loop containing nucleotide triphosphate hydrolases"/>
    <property type="match status" value="1"/>
</dbReference>
<keyword evidence="9" id="KW-1185">Reference proteome</keyword>
<keyword evidence="5" id="KW-0143">Chaperone</keyword>
<comment type="similarity">
    <text evidence="6">Belongs to the SIMIBI class G3E GTPase family. ZNG1 subfamily.</text>
</comment>
<evidence type="ECO:0000256" key="4">
    <source>
        <dbReference type="ARBA" id="ARBA00023134"/>
    </source>
</evidence>
<dbReference type="PANTHER" id="PTHR13748">
    <property type="entry name" value="COBW-RELATED"/>
    <property type="match status" value="1"/>
</dbReference>
<dbReference type="PANTHER" id="PTHR13748:SF31">
    <property type="entry name" value="ZINC-REGULATED GTPASE METALLOPROTEIN ACTIVATOR 1A-RELATED"/>
    <property type="match status" value="1"/>
</dbReference>
<dbReference type="Pfam" id="PF02492">
    <property type="entry name" value="cobW"/>
    <property type="match status" value="1"/>
</dbReference>
<evidence type="ECO:0000256" key="7">
    <source>
        <dbReference type="ARBA" id="ARBA00049117"/>
    </source>
</evidence>
<dbReference type="Proteomes" id="UP000749559">
    <property type="component" value="Unassembled WGS sequence"/>
</dbReference>
<dbReference type="InterPro" id="IPR011629">
    <property type="entry name" value="CobW-like_C"/>
</dbReference>
<evidence type="ECO:0000256" key="6">
    <source>
        <dbReference type="ARBA" id="ARBA00034320"/>
    </source>
</evidence>
<dbReference type="SUPFAM" id="SSF90002">
    <property type="entry name" value="Hypothetical protein YjiA, C-terminal domain"/>
    <property type="match status" value="1"/>
</dbReference>
<dbReference type="OrthoDB" id="258627at2759"/>
<evidence type="ECO:0000256" key="2">
    <source>
        <dbReference type="ARBA" id="ARBA00022801"/>
    </source>
</evidence>
<evidence type="ECO:0000256" key="5">
    <source>
        <dbReference type="ARBA" id="ARBA00023186"/>
    </source>
</evidence>
<accession>A0A8J1Y018</accession>
<comment type="catalytic activity">
    <reaction evidence="7">
        <text>GTP + H2O = GDP + phosphate + H(+)</text>
        <dbReference type="Rhea" id="RHEA:19669"/>
        <dbReference type="ChEBI" id="CHEBI:15377"/>
        <dbReference type="ChEBI" id="CHEBI:15378"/>
        <dbReference type="ChEBI" id="CHEBI:37565"/>
        <dbReference type="ChEBI" id="CHEBI:43474"/>
        <dbReference type="ChEBI" id="CHEBI:58189"/>
    </reaction>
    <physiologicalReaction direction="left-to-right" evidence="7">
        <dbReference type="Rhea" id="RHEA:19670"/>
    </physiologicalReaction>
</comment>
<dbReference type="Pfam" id="PF07683">
    <property type="entry name" value="CobW_C"/>
    <property type="match status" value="1"/>
</dbReference>
<dbReference type="InterPro" id="IPR003495">
    <property type="entry name" value="CobW/HypB/UreG_nucleotide-bd"/>
</dbReference>
<reference evidence="8" key="1">
    <citation type="submission" date="2022-03" db="EMBL/GenBank/DDBJ databases">
        <authorList>
            <person name="Martin C."/>
        </authorList>
    </citation>
    <scope>NUCLEOTIDE SEQUENCE</scope>
</reference>
<dbReference type="AlphaFoldDB" id="A0A8J1Y018"/>
<name>A0A8J1Y018_OWEFU</name>
<dbReference type="CDD" id="cd03112">
    <property type="entry name" value="CobW-like"/>
    <property type="match status" value="1"/>
</dbReference>
<dbReference type="GO" id="GO:0016787">
    <property type="term" value="F:hydrolase activity"/>
    <property type="evidence" value="ECO:0007669"/>
    <property type="project" value="UniProtKB-KW"/>
</dbReference>
<dbReference type="SUPFAM" id="SSF52540">
    <property type="entry name" value="P-loop containing nucleoside triphosphate hydrolases"/>
    <property type="match status" value="1"/>
</dbReference>
<proteinExistence type="inferred from homology"/>
<dbReference type="Gene3D" id="3.30.1220.10">
    <property type="entry name" value="CobW-like, C-terminal domain"/>
    <property type="match status" value="1"/>
</dbReference>
<evidence type="ECO:0000256" key="1">
    <source>
        <dbReference type="ARBA" id="ARBA00022741"/>
    </source>
</evidence>
<keyword evidence="2" id="KW-0378">Hydrolase</keyword>
<keyword evidence="4" id="KW-0342">GTP-binding</keyword>
<dbReference type="InterPro" id="IPR051316">
    <property type="entry name" value="Zinc-reg_GTPase_activator"/>
</dbReference>
<dbReference type="EMBL" id="CAIIXF020000001">
    <property type="protein sequence ID" value="CAH1773008.1"/>
    <property type="molecule type" value="Genomic_DNA"/>
</dbReference>
<evidence type="ECO:0000313" key="9">
    <source>
        <dbReference type="Proteomes" id="UP000749559"/>
    </source>
</evidence>
<dbReference type="GO" id="GO:0005525">
    <property type="term" value="F:GTP binding"/>
    <property type="evidence" value="ECO:0007669"/>
    <property type="project" value="UniProtKB-KW"/>
</dbReference>
<gene>
    <name evidence="8" type="ORF">OFUS_LOCUS660</name>
</gene>
<dbReference type="InterPro" id="IPR036627">
    <property type="entry name" value="CobW-likC_sf"/>
</dbReference>
<keyword evidence="1" id="KW-0547">Nucleotide-binding</keyword>
<evidence type="ECO:0000256" key="3">
    <source>
        <dbReference type="ARBA" id="ARBA00022833"/>
    </source>
</evidence>
<comment type="caution">
    <text evidence="8">The sequence shown here is derived from an EMBL/GenBank/DDBJ whole genome shotgun (WGS) entry which is preliminary data.</text>
</comment>